<dbReference type="Proteomes" id="UP000533429">
    <property type="component" value="Unassembled WGS sequence"/>
</dbReference>
<organism evidence="1 2">
    <name type="scientific">Photobacterium damselae subsp. damselae</name>
    <name type="common">Listonella damsela</name>
    <dbReference type="NCBI Taxonomy" id="85581"/>
    <lineage>
        <taxon>Bacteria</taxon>
        <taxon>Pseudomonadati</taxon>
        <taxon>Pseudomonadota</taxon>
        <taxon>Gammaproteobacteria</taxon>
        <taxon>Vibrionales</taxon>
        <taxon>Vibrionaceae</taxon>
        <taxon>Photobacterium</taxon>
    </lineage>
</organism>
<comment type="caution">
    <text evidence="1">The sequence shown here is derived from an EMBL/GenBank/DDBJ whole genome shotgun (WGS) entry which is preliminary data.</text>
</comment>
<dbReference type="EMBL" id="JABXOR010001070">
    <property type="protein sequence ID" value="NVP01893.1"/>
    <property type="molecule type" value="Genomic_DNA"/>
</dbReference>
<reference evidence="1 2" key="1">
    <citation type="submission" date="2020-06" db="EMBL/GenBank/DDBJ databases">
        <title>Photobacterium damselae subsp. damselae comparative genomics.</title>
        <authorList>
            <person name="Osorio C.R."/>
        </authorList>
    </citation>
    <scope>NUCLEOTIDE SEQUENCE [LARGE SCALE GENOMIC DNA]</scope>
    <source>
        <strain evidence="1 2">TW250/03</strain>
    </source>
</reference>
<evidence type="ECO:0000313" key="1">
    <source>
        <dbReference type="EMBL" id="NVP01893.1"/>
    </source>
</evidence>
<protein>
    <submittedName>
        <fullName evidence="1">Uncharacterized protein</fullName>
    </submittedName>
</protein>
<proteinExistence type="predicted"/>
<evidence type="ECO:0000313" key="2">
    <source>
        <dbReference type="Proteomes" id="UP000533429"/>
    </source>
</evidence>
<name>A0A850QUV0_PHODD</name>
<gene>
    <name evidence="1" type="ORF">HWA77_16890</name>
</gene>
<accession>A0A850QUV0</accession>
<sequence length="146" mass="16470">MSDNKKKCVGSVRIYDNNRDNYIYDNYCQLQQKSVDLKNVMAIGFKLRDKAPLLAQLLQLSIESQADITFEQLQEVLSIDKKMDSTRLVATKPSKAKQAIKETKVALNKEESKEDLFVKIKTEPIENASSGDMKIPDLLMNIGSIG</sequence>
<dbReference type="AlphaFoldDB" id="A0A850QUV0"/>